<keyword evidence="2 8" id="KW-0812">Transmembrane</keyword>
<sequence length="611" mass="66832">MASSRDSATQLSQSTFLAITWLLFSLCAVALAARIYIRWTCFRHLLAEDWLMMATLCLITSVQSLAQRFSYEIYRLMGWVNDSSTVPLKDLFAFLTDTEAMLKACGSSIILFIVGFYCIKANFLLFFYRLGNRVGRLFWVVWWIVFVVVLACGIASVTMGVPTFQCLFGDIGYTLTTCQTHGYENTFFTYFRVSVALDIFTDALSEYLSPAAPSALDLLGFPVWLLRGVRISLRKKLALGAIFSLVGFTIVATVLRGALLSEVFTATTAGKTFNIPWVWFWFHIEFCTAFIVACLVSFRSLFVHREQSSGAARRAAAVQRRPSHYNPYPSGSSRTPQGSGNGSRGDLGRIRGRIKLFQDSVLDTCRTLEGVLDDDGTTLVEISQRSQLGPVAEDDPGAVEAQVRHPSPDEYEVQMEQVGGEGEVAAAGASAAPGIVAAEDVPRSEQFRLDTSLATMPRVDNADTTGKTQANDTECHKRGVRIVANTKPGACVLQLTGKTAVARLRSAGGGDSGEGSHVDFISKADYEWCGDNVTSREGMNSSNALALSAGFSLIQCYGNDIGGFNDPQPTPTSPEDNLVGEVIESRQYPESTGLVRTAVKRRYELLPDENV</sequence>
<keyword evidence="4 8" id="KW-0472">Membrane</keyword>
<evidence type="ECO:0000256" key="1">
    <source>
        <dbReference type="ARBA" id="ARBA00004141"/>
    </source>
</evidence>
<accession>A0A0G2FDT9</accession>
<feature type="compositionally biased region" description="Polar residues" evidence="7">
    <location>
        <begin position="329"/>
        <end position="338"/>
    </location>
</feature>
<evidence type="ECO:0000256" key="5">
    <source>
        <dbReference type="ARBA" id="ARBA00038359"/>
    </source>
</evidence>
<evidence type="ECO:0000256" key="7">
    <source>
        <dbReference type="SAM" id="MobiDB-lite"/>
    </source>
</evidence>
<feature type="transmembrane region" description="Helical" evidence="8">
    <location>
        <begin position="140"/>
        <end position="161"/>
    </location>
</feature>
<comment type="similarity">
    <text evidence="5">Belongs to the SAT4 family.</text>
</comment>
<feature type="transmembrane region" description="Helical" evidence="8">
    <location>
        <begin position="49"/>
        <end position="66"/>
    </location>
</feature>
<feature type="region of interest" description="Disordered" evidence="7">
    <location>
        <begin position="313"/>
        <end position="345"/>
    </location>
</feature>
<feature type="transmembrane region" description="Helical" evidence="8">
    <location>
        <begin position="16"/>
        <end position="37"/>
    </location>
</feature>
<dbReference type="InterPro" id="IPR052337">
    <property type="entry name" value="SAT4-like"/>
</dbReference>
<evidence type="ECO:0000259" key="9">
    <source>
        <dbReference type="Pfam" id="PF01055"/>
    </source>
</evidence>
<gene>
    <name evidence="11" type="ORF">UCDDA912_g07288</name>
</gene>
<dbReference type="InterPro" id="IPR000322">
    <property type="entry name" value="Glyco_hydro_31_TIM"/>
</dbReference>
<proteinExistence type="inferred from homology"/>
<dbReference type="InterPro" id="IPR049326">
    <property type="entry name" value="Rhodopsin_dom_fungi"/>
</dbReference>
<feature type="transmembrane region" description="Helical" evidence="8">
    <location>
        <begin position="109"/>
        <end position="128"/>
    </location>
</feature>
<comment type="subcellular location">
    <subcellularLocation>
        <location evidence="1">Membrane</location>
        <topology evidence="1">Multi-pass membrane protein</topology>
    </subcellularLocation>
</comment>
<comment type="similarity">
    <text evidence="6">Belongs to the glycosyl hydrolase 31 family.</text>
</comment>
<dbReference type="Pfam" id="PF20684">
    <property type="entry name" value="Fung_rhodopsin"/>
    <property type="match status" value="1"/>
</dbReference>
<dbReference type="PANTHER" id="PTHR33048">
    <property type="entry name" value="PTH11-LIKE INTEGRAL MEMBRANE PROTEIN (AFU_ORTHOLOGUE AFUA_5G11245)"/>
    <property type="match status" value="1"/>
</dbReference>
<feature type="transmembrane region" description="Helical" evidence="8">
    <location>
        <begin position="279"/>
        <end position="298"/>
    </location>
</feature>
<evidence type="ECO:0000256" key="2">
    <source>
        <dbReference type="ARBA" id="ARBA00022692"/>
    </source>
</evidence>
<evidence type="ECO:0000256" key="3">
    <source>
        <dbReference type="ARBA" id="ARBA00022989"/>
    </source>
</evidence>
<evidence type="ECO:0000256" key="6">
    <source>
        <dbReference type="RuleBase" id="RU361185"/>
    </source>
</evidence>
<dbReference type="OrthoDB" id="5329176at2759"/>
<keyword evidence="6 11" id="KW-0378">Hydrolase</keyword>
<keyword evidence="12" id="KW-1185">Reference proteome</keyword>
<name>A0A0G2FDT9_9PEZI</name>
<keyword evidence="6" id="KW-0326">Glycosidase</keyword>
<dbReference type="GO" id="GO:0005975">
    <property type="term" value="P:carbohydrate metabolic process"/>
    <property type="evidence" value="ECO:0007669"/>
    <property type="project" value="InterPro"/>
</dbReference>
<comment type="caution">
    <text evidence="11">The sequence shown here is derived from an EMBL/GenBank/DDBJ whole genome shotgun (WGS) entry which is preliminary data.</text>
</comment>
<evidence type="ECO:0000256" key="8">
    <source>
        <dbReference type="SAM" id="Phobius"/>
    </source>
</evidence>
<evidence type="ECO:0000313" key="11">
    <source>
        <dbReference type="EMBL" id="KKY32752.1"/>
    </source>
</evidence>
<dbReference type="GO" id="GO:0004553">
    <property type="term" value="F:hydrolase activity, hydrolyzing O-glycosyl compounds"/>
    <property type="evidence" value="ECO:0007669"/>
    <property type="project" value="InterPro"/>
</dbReference>
<protein>
    <submittedName>
        <fullName evidence="11">Putative glycoside hydrolase family 31</fullName>
    </submittedName>
</protein>
<evidence type="ECO:0000259" key="10">
    <source>
        <dbReference type="Pfam" id="PF20684"/>
    </source>
</evidence>
<dbReference type="Gene3D" id="3.20.20.80">
    <property type="entry name" value="Glycosidases"/>
    <property type="match status" value="1"/>
</dbReference>
<dbReference type="EMBL" id="LCUC01000284">
    <property type="protein sequence ID" value="KKY32752.1"/>
    <property type="molecule type" value="Genomic_DNA"/>
</dbReference>
<dbReference type="Pfam" id="PF01055">
    <property type="entry name" value="Glyco_hydro_31_2nd"/>
    <property type="match status" value="1"/>
</dbReference>
<feature type="domain" description="Glycoside hydrolase family 31 TIM barrel" evidence="9">
    <location>
        <begin position="527"/>
        <end position="568"/>
    </location>
</feature>
<evidence type="ECO:0000256" key="4">
    <source>
        <dbReference type="ARBA" id="ARBA00023136"/>
    </source>
</evidence>
<keyword evidence="3 8" id="KW-1133">Transmembrane helix</keyword>
<dbReference type="Proteomes" id="UP000034680">
    <property type="component" value="Unassembled WGS sequence"/>
</dbReference>
<dbReference type="GO" id="GO:0016020">
    <property type="term" value="C:membrane"/>
    <property type="evidence" value="ECO:0007669"/>
    <property type="project" value="UniProtKB-SubCell"/>
</dbReference>
<reference evidence="11 12" key="1">
    <citation type="submission" date="2015-05" db="EMBL/GenBank/DDBJ databases">
        <title>Distinctive expansion of gene families associated with plant cell wall degradation and secondary metabolism in the genomes of grapevine trunk pathogens.</title>
        <authorList>
            <person name="Lawrence D.P."/>
            <person name="Travadon R."/>
            <person name="Rolshausen P.E."/>
            <person name="Baumgartner K."/>
        </authorList>
    </citation>
    <scope>NUCLEOTIDE SEQUENCE [LARGE SCALE GENOMIC DNA]</scope>
    <source>
        <strain evidence="11">DA912</strain>
    </source>
</reference>
<feature type="transmembrane region" description="Helical" evidence="8">
    <location>
        <begin position="237"/>
        <end position="259"/>
    </location>
</feature>
<dbReference type="AlphaFoldDB" id="A0A0G2FDT9"/>
<dbReference type="PANTHER" id="PTHR33048:SF47">
    <property type="entry name" value="INTEGRAL MEMBRANE PROTEIN-RELATED"/>
    <property type="match status" value="1"/>
</dbReference>
<organism evidence="11 12">
    <name type="scientific">Diaporthe ampelina</name>
    <dbReference type="NCBI Taxonomy" id="1214573"/>
    <lineage>
        <taxon>Eukaryota</taxon>
        <taxon>Fungi</taxon>
        <taxon>Dikarya</taxon>
        <taxon>Ascomycota</taxon>
        <taxon>Pezizomycotina</taxon>
        <taxon>Sordariomycetes</taxon>
        <taxon>Sordariomycetidae</taxon>
        <taxon>Diaporthales</taxon>
        <taxon>Diaporthaceae</taxon>
        <taxon>Diaporthe</taxon>
    </lineage>
</organism>
<dbReference type="STRING" id="1214573.A0A0G2FDT9"/>
<feature type="domain" description="Rhodopsin" evidence="10">
    <location>
        <begin position="33"/>
        <end position="303"/>
    </location>
</feature>
<evidence type="ECO:0000313" key="12">
    <source>
        <dbReference type="Proteomes" id="UP000034680"/>
    </source>
</evidence>
<feature type="transmembrane region" description="Helical" evidence="8">
    <location>
        <begin position="207"/>
        <end position="225"/>
    </location>
</feature>
<reference evidence="11 12" key="2">
    <citation type="submission" date="2015-05" db="EMBL/GenBank/DDBJ databases">
        <authorList>
            <person name="Morales-Cruz A."/>
            <person name="Amrine K.C."/>
            <person name="Cantu D."/>
        </authorList>
    </citation>
    <scope>NUCLEOTIDE SEQUENCE [LARGE SCALE GENOMIC DNA]</scope>
    <source>
        <strain evidence="11">DA912</strain>
    </source>
</reference>